<keyword evidence="9" id="KW-1185">Reference proteome</keyword>
<gene>
    <name evidence="8" type="ORF">LVJ94_42725</name>
</gene>
<feature type="region of interest" description="Disordered" evidence="5">
    <location>
        <begin position="31"/>
        <end position="69"/>
    </location>
</feature>
<reference evidence="8" key="1">
    <citation type="submission" date="2021-12" db="EMBL/GenBank/DDBJ databases">
        <title>Discovery of the Pendulisporaceae a myxobacterial family with distinct sporulation behavior and unique specialized metabolism.</title>
        <authorList>
            <person name="Garcia R."/>
            <person name="Popoff A."/>
            <person name="Bader C.D."/>
            <person name="Loehr J."/>
            <person name="Walesch S."/>
            <person name="Walt C."/>
            <person name="Boldt J."/>
            <person name="Bunk B."/>
            <person name="Haeckl F.J.F.P.J."/>
            <person name="Gunesch A.P."/>
            <person name="Birkelbach J."/>
            <person name="Nuebel U."/>
            <person name="Pietschmann T."/>
            <person name="Bach T."/>
            <person name="Mueller R."/>
        </authorList>
    </citation>
    <scope>NUCLEOTIDE SEQUENCE</scope>
    <source>
        <strain evidence="8">MSr11367</strain>
    </source>
</reference>
<dbReference type="Gene3D" id="1.10.1740.10">
    <property type="match status" value="1"/>
</dbReference>
<keyword evidence="4" id="KW-0804">Transcription</keyword>
<dbReference type="EMBL" id="CP089983">
    <property type="protein sequence ID" value="WXB03606.1"/>
    <property type="molecule type" value="Genomic_DNA"/>
</dbReference>
<evidence type="ECO:0000256" key="2">
    <source>
        <dbReference type="ARBA" id="ARBA00023082"/>
    </source>
</evidence>
<keyword evidence="1" id="KW-0805">Transcription regulation</keyword>
<evidence type="ECO:0000256" key="1">
    <source>
        <dbReference type="ARBA" id="ARBA00023015"/>
    </source>
</evidence>
<accession>A0ABZ2KY40</accession>
<dbReference type="InterPro" id="IPR007627">
    <property type="entry name" value="RNA_pol_sigma70_r2"/>
</dbReference>
<dbReference type="InterPro" id="IPR013325">
    <property type="entry name" value="RNA_pol_sigma_r2"/>
</dbReference>
<evidence type="ECO:0000256" key="3">
    <source>
        <dbReference type="ARBA" id="ARBA00023125"/>
    </source>
</evidence>
<evidence type="ECO:0000259" key="6">
    <source>
        <dbReference type="Pfam" id="PF04542"/>
    </source>
</evidence>
<keyword evidence="2" id="KW-0731">Sigma factor</keyword>
<evidence type="ECO:0000313" key="8">
    <source>
        <dbReference type="EMBL" id="WXB03606.1"/>
    </source>
</evidence>
<proteinExistence type="predicted"/>
<dbReference type="InterPro" id="IPR007630">
    <property type="entry name" value="RNA_pol_sigma70_r4"/>
</dbReference>
<dbReference type="InterPro" id="IPR000943">
    <property type="entry name" value="RNA_pol_sigma70"/>
</dbReference>
<organism evidence="8 9">
    <name type="scientific">Pendulispora rubella</name>
    <dbReference type="NCBI Taxonomy" id="2741070"/>
    <lineage>
        <taxon>Bacteria</taxon>
        <taxon>Pseudomonadati</taxon>
        <taxon>Myxococcota</taxon>
        <taxon>Myxococcia</taxon>
        <taxon>Myxococcales</taxon>
        <taxon>Sorangiineae</taxon>
        <taxon>Pendulisporaceae</taxon>
        <taxon>Pendulispora</taxon>
    </lineage>
</organism>
<keyword evidence="3" id="KW-0238">DNA-binding</keyword>
<dbReference type="Proteomes" id="UP001374803">
    <property type="component" value="Chromosome"/>
</dbReference>
<sequence length="265" mass="29854">MEPLAIASTEYCPADNGATGVTHVEGVRAEAAEDLDDSIPPPPASTDRVRRKRTRRKRRLRSKSRERADRAAKEIRQYLPIVHQMVTRLLVKVPSNVLREDLIAAGTFGLLASIRRDGAVRSPTFEWYARVRIRGAIMDELRNQDWLSRRARREVHSAAGDSLPSERCSFVGFDDLAGGLQSVFNADVSPPTPFEMMEADQQRSALKGALKELSERERHILFLHYFQGEQFKTIAETLGVSLPRVSQLHWRAVSKLRDLLSSLVA</sequence>
<feature type="domain" description="RNA polymerase sigma-70 region 2" evidence="6">
    <location>
        <begin position="75"/>
        <end position="146"/>
    </location>
</feature>
<dbReference type="SUPFAM" id="SSF88659">
    <property type="entry name" value="Sigma3 and sigma4 domains of RNA polymerase sigma factors"/>
    <property type="match status" value="1"/>
</dbReference>
<dbReference type="PANTHER" id="PTHR30385">
    <property type="entry name" value="SIGMA FACTOR F FLAGELLAR"/>
    <property type="match status" value="1"/>
</dbReference>
<protein>
    <submittedName>
        <fullName evidence="8">Sigma-70 family RNA polymerase sigma factor</fullName>
    </submittedName>
</protein>
<dbReference type="PRINTS" id="PR00046">
    <property type="entry name" value="SIGMA70FCT"/>
</dbReference>
<name>A0ABZ2KY40_9BACT</name>
<dbReference type="NCBIfam" id="TIGR02937">
    <property type="entry name" value="sigma70-ECF"/>
    <property type="match status" value="1"/>
</dbReference>
<dbReference type="PANTHER" id="PTHR30385:SF7">
    <property type="entry name" value="RNA POLYMERASE SIGMA FACTOR FLIA"/>
    <property type="match status" value="1"/>
</dbReference>
<dbReference type="InterPro" id="IPR014284">
    <property type="entry name" value="RNA_pol_sigma-70_dom"/>
</dbReference>
<evidence type="ECO:0000256" key="4">
    <source>
        <dbReference type="ARBA" id="ARBA00023163"/>
    </source>
</evidence>
<evidence type="ECO:0000313" key="9">
    <source>
        <dbReference type="Proteomes" id="UP001374803"/>
    </source>
</evidence>
<evidence type="ECO:0000256" key="5">
    <source>
        <dbReference type="SAM" id="MobiDB-lite"/>
    </source>
</evidence>
<dbReference type="SUPFAM" id="SSF88946">
    <property type="entry name" value="Sigma2 domain of RNA polymerase sigma factors"/>
    <property type="match status" value="1"/>
</dbReference>
<dbReference type="Pfam" id="PF04542">
    <property type="entry name" value="Sigma70_r2"/>
    <property type="match status" value="1"/>
</dbReference>
<evidence type="ECO:0000259" key="7">
    <source>
        <dbReference type="Pfam" id="PF04545"/>
    </source>
</evidence>
<feature type="domain" description="RNA polymerase sigma-70 region 4" evidence="7">
    <location>
        <begin position="209"/>
        <end position="257"/>
    </location>
</feature>
<dbReference type="Pfam" id="PF04545">
    <property type="entry name" value="Sigma70_r4"/>
    <property type="match status" value="1"/>
</dbReference>
<dbReference type="InterPro" id="IPR013324">
    <property type="entry name" value="RNA_pol_sigma_r3/r4-like"/>
</dbReference>
<feature type="compositionally biased region" description="Basic residues" evidence="5">
    <location>
        <begin position="49"/>
        <end position="62"/>
    </location>
</feature>
<dbReference type="Gene3D" id="1.20.140.160">
    <property type="match status" value="1"/>
</dbReference>
<dbReference type="CDD" id="cd06171">
    <property type="entry name" value="Sigma70_r4"/>
    <property type="match status" value="1"/>
</dbReference>
<dbReference type="RefSeq" id="WP_394833239.1">
    <property type="nucleotide sequence ID" value="NZ_CP089929.1"/>
</dbReference>